<proteinExistence type="predicted"/>
<dbReference type="AlphaFoldDB" id="A0A7T5R0R3"/>
<reference evidence="1 2" key="1">
    <citation type="submission" date="2020-07" db="EMBL/GenBank/DDBJ databases">
        <title>Huge and variable diversity of episymbiotic CPR bacteria and DPANN archaea in groundwater ecosystems.</title>
        <authorList>
            <person name="He C.Y."/>
            <person name="Keren R."/>
            <person name="Whittaker M."/>
            <person name="Farag I.F."/>
            <person name="Doudna J."/>
            <person name="Cate J.H.D."/>
            <person name="Banfield J.F."/>
        </authorList>
    </citation>
    <scope>NUCLEOTIDE SEQUENCE [LARGE SCALE GENOMIC DNA]</scope>
    <source>
        <strain evidence="1">NC_groundwater_70_Ag_B-0.1um_54_66</strain>
    </source>
</reference>
<organism evidence="1 2">
    <name type="scientific">Micavibrio aeruginosavorus</name>
    <dbReference type="NCBI Taxonomy" id="349221"/>
    <lineage>
        <taxon>Bacteria</taxon>
        <taxon>Pseudomonadati</taxon>
        <taxon>Bdellovibrionota</taxon>
        <taxon>Bdellovibrionia</taxon>
        <taxon>Bdellovibrionales</taxon>
        <taxon>Pseudobdellovibrionaceae</taxon>
        <taxon>Micavibrio</taxon>
    </lineage>
</organism>
<dbReference type="PANTHER" id="PTHR41774:SF1">
    <property type="entry name" value="NGG1P INTERACTING FACTOR NIF3"/>
    <property type="match status" value="1"/>
</dbReference>
<gene>
    <name evidence="1" type="ORF">HYS17_07695</name>
</gene>
<evidence type="ECO:0000313" key="2">
    <source>
        <dbReference type="Proteomes" id="UP000595362"/>
    </source>
</evidence>
<dbReference type="Gene3D" id="3.30.70.120">
    <property type="match status" value="1"/>
</dbReference>
<evidence type="ECO:0008006" key="3">
    <source>
        <dbReference type="Google" id="ProtNLM"/>
    </source>
</evidence>
<dbReference type="PANTHER" id="PTHR41774">
    <property type="match status" value="1"/>
</dbReference>
<name>A0A7T5R0R3_9BACT</name>
<sequence length="109" mass="12061">MPNRYKLVVNVPFTHAHIVRQALGQAGAGKVGNYTFCSFSVKGVGRFLPGNNARPYIGACGIHEETEEEQIQVEVSGDDMKSVLAALKKAHPYEEPGYEIYQMIDESIF</sequence>
<dbReference type="InterPro" id="IPR015867">
    <property type="entry name" value="N-reg_PII/ATP_PRibTrfase_C"/>
</dbReference>
<dbReference type="InterPro" id="IPR036069">
    <property type="entry name" value="DUF34/NIF3_sf"/>
</dbReference>
<dbReference type="SUPFAM" id="SSF102705">
    <property type="entry name" value="NIF3 (NGG1p interacting factor 3)-like"/>
    <property type="match status" value="1"/>
</dbReference>
<protein>
    <recommendedName>
        <fullName evidence="3">NGG1p interacting factor NIF3</fullName>
    </recommendedName>
</protein>
<dbReference type="EMBL" id="CP066681">
    <property type="protein sequence ID" value="QQG35423.1"/>
    <property type="molecule type" value="Genomic_DNA"/>
</dbReference>
<dbReference type="Proteomes" id="UP000595362">
    <property type="component" value="Chromosome"/>
</dbReference>
<evidence type="ECO:0000313" key="1">
    <source>
        <dbReference type="EMBL" id="QQG35423.1"/>
    </source>
</evidence>
<accession>A0A7T5R0R3</accession>